<dbReference type="EMBL" id="BKCN01000007">
    <property type="protein sequence ID" value="GER03970.1"/>
    <property type="molecule type" value="Genomic_DNA"/>
</dbReference>
<reference evidence="2 3" key="1">
    <citation type="submission" date="2019-09" db="EMBL/GenBank/DDBJ databases">
        <title>NBRP : Genome information of microbial organism related human and environment.</title>
        <authorList>
            <person name="Hattori M."/>
            <person name="Oshima K."/>
            <person name="Inaba H."/>
            <person name="Suda W."/>
            <person name="Sakamoto M."/>
            <person name="Iino T."/>
            <person name="Kitahara M."/>
            <person name="Oshida Y."/>
            <person name="Iida T."/>
            <person name="Kudo T."/>
            <person name="Itoh T."/>
            <person name="Ohkuma M."/>
        </authorList>
    </citation>
    <scope>NUCLEOTIDE SEQUENCE [LARGE SCALE GENOMIC DNA]</scope>
    <source>
        <strain evidence="2 3">Q-1</strain>
    </source>
</reference>
<protein>
    <submittedName>
        <fullName evidence="2">Uncharacterized protein</fullName>
    </submittedName>
</protein>
<proteinExistence type="predicted"/>
<accession>A0A5A7N977</accession>
<dbReference type="AlphaFoldDB" id="A0A5A7N977"/>
<name>A0A5A7N977_9PROT</name>
<keyword evidence="3" id="KW-1185">Reference proteome</keyword>
<gene>
    <name evidence="2" type="ORF">JCM17846_16520</name>
</gene>
<evidence type="ECO:0000313" key="2">
    <source>
        <dbReference type="EMBL" id="GER03970.1"/>
    </source>
</evidence>
<organism evidence="2 3">
    <name type="scientific">Iodidimonas nitroreducens</name>
    <dbReference type="NCBI Taxonomy" id="1236968"/>
    <lineage>
        <taxon>Bacteria</taxon>
        <taxon>Pseudomonadati</taxon>
        <taxon>Pseudomonadota</taxon>
        <taxon>Alphaproteobacteria</taxon>
        <taxon>Iodidimonadales</taxon>
        <taxon>Iodidimonadaceae</taxon>
        <taxon>Iodidimonas</taxon>
    </lineage>
</organism>
<sequence length="155" mass="16683">MGRAVFYGAALSFGLLVSGAHGWAQETAKEPASAAGEQSDKNGSEQPPQDRYAVMKGYASSGESENCIRLSQIRQSHVLSDREIFFEMLGGGGYLSTLPHRCSQLGFYESFSYSTSTGRLCNTDLITVINHSPVAGTTCGLGLFQAYEKAEQPQD</sequence>
<comment type="caution">
    <text evidence="2">The sequence shown here is derived from an EMBL/GenBank/DDBJ whole genome shotgun (WGS) entry which is preliminary data.</text>
</comment>
<feature type="region of interest" description="Disordered" evidence="1">
    <location>
        <begin position="28"/>
        <end position="51"/>
    </location>
</feature>
<evidence type="ECO:0000256" key="1">
    <source>
        <dbReference type="SAM" id="MobiDB-lite"/>
    </source>
</evidence>
<evidence type="ECO:0000313" key="3">
    <source>
        <dbReference type="Proteomes" id="UP000324996"/>
    </source>
</evidence>
<dbReference type="Proteomes" id="UP000324996">
    <property type="component" value="Unassembled WGS sequence"/>
</dbReference>